<dbReference type="OrthoDB" id="7064033at2"/>
<proteinExistence type="predicted"/>
<accession>A0A545U4I2</accession>
<dbReference type="Proteomes" id="UP000315439">
    <property type="component" value="Unassembled WGS sequence"/>
</dbReference>
<evidence type="ECO:0000313" key="3">
    <source>
        <dbReference type="EMBL" id="TQV84354.1"/>
    </source>
</evidence>
<evidence type="ECO:0000256" key="2">
    <source>
        <dbReference type="SAM" id="Phobius"/>
    </source>
</evidence>
<dbReference type="EMBL" id="VIKS01000014">
    <property type="protein sequence ID" value="TQV84354.1"/>
    <property type="molecule type" value="Genomic_DNA"/>
</dbReference>
<evidence type="ECO:0000256" key="1">
    <source>
        <dbReference type="SAM" id="MobiDB-lite"/>
    </source>
</evidence>
<organism evidence="3 4">
    <name type="scientific">Aliikangiella coralliicola</name>
    <dbReference type="NCBI Taxonomy" id="2592383"/>
    <lineage>
        <taxon>Bacteria</taxon>
        <taxon>Pseudomonadati</taxon>
        <taxon>Pseudomonadota</taxon>
        <taxon>Gammaproteobacteria</taxon>
        <taxon>Oceanospirillales</taxon>
        <taxon>Pleioneaceae</taxon>
        <taxon>Aliikangiella</taxon>
    </lineage>
</organism>
<feature type="compositionally biased region" description="Basic and acidic residues" evidence="1">
    <location>
        <begin position="220"/>
        <end position="229"/>
    </location>
</feature>
<reference evidence="3 4" key="1">
    <citation type="submission" date="2019-07" db="EMBL/GenBank/DDBJ databases">
        <title>Draft genome for Aliikangiella sp. M105.</title>
        <authorList>
            <person name="Wang G."/>
        </authorList>
    </citation>
    <scope>NUCLEOTIDE SEQUENCE [LARGE SCALE GENOMIC DNA]</scope>
    <source>
        <strain evidence="3 4">M105</strain>
    </source>
</reference>
<comment type="caution">
    <text evidence="3">The sequence shown here is derived from an EMBL/GenBank/DDBJ whole genome shotgun (WGS) entry which is preliminary data.</text>
</comment>
<dbReference type="RefSeq" id="WP_142933896.1">
    <property type="nucleotide sequence ID" value="NZ_ML660170.1"/>
</dbReference>
<keyword evidence="2" id="KW-0812">Transmembrane</keyword>
<sequence length="255" mass="28513">MNYIKIIKNSVVLVLIGFLTLLATSNKSLYEQIFSSWLAQCRIAIETRFETNVGSSDTSKSFAYVSVFAFGDAPEEMLMRFKSKVPMHKVEMLQSRRNNRLLHQDVARFCPDTSGKEHCQTDAQTHNRYPQIDWNITAFSANLNPVFRVELSPGDKELTEEVFTAYVVNSASLKQCKVEQVSAWNFWAWGSKGYSIMLLLAILIVLTALIQILRSSLNESKSETAKADPETAADPGVAPAADNNANQNHGKGEKQ</sequence>
<feature type="transmembrane region" description="Helical" evidence="2">
    <location>
        <begin position="194"/>
        <end position="213"/>
    </location>
</feature>
<protein>
    <submittedName>
        <fullName evidence="3">Uncharacterized protein</fullName>
    </submittedName>
</protein>
<evidence type="ECO:0000313" key="4">
    <source>
        <dbReference type="Proteomes" id="UP000315439"/>
    </source>
</evidence>
<keyword evidence="4" id="KW-1185">Reference proteome</keyword>
<feature type="region of interest" description="Disordered" evidence="1">
    <location>
        <begin position="220"/>
        <end position="255"/>
    </location>
</feature>
<name>A0A545U4I2_9GAMM</name>
<dbReference type="AlphaFoldDB" id="A0A545U4I2"/>
<keyword evidence="2" id="KW-1133">Transmembrane helix</keyword>
<gene>
    <name evidence="3" type="ORF">FLL46_22275</name>
</gene>
<keyword evidence="2" id="KW-0472">Membrane</keyword>